<keyword evidence="4 7" id="KW-0472">Membrane</keyword>
<feature type="transmembrane region" description="Helical" evidence="7">
    <location>
        <begin position="250"/>
        <end position="271"/>
    </location>
</feature>
<evidence type="ECO:0000256" key="5">
    <source>
        <dbReference type="ARBA" id="ARBA00038359"/>
    </source>
</evidence>
<feature type="region of interest" description="Disordered" evidence="6">
    <location>
        <begin position="308"/>
        <end position="368"/>
    </location>
</feature>
<dbReference type="InterPro" id="IPR052337">
    <property type="entry name" value="SAT4-like"/>
</dbReference>
<comment type="similarity">
    <text evidence="5">Belongs to the SAT4 family.</text>
</comment>
<keyword evidence="10" id="KW-1185">Reference proteome</keyword>
<comment type="caution">
    <text evidence="9">The sequence shown here is derived from an EMBL/GenBank/DDBJ whole genome shotgun (WGS) entry which is preliminary data.</text>
</comment>
<sequence length="411" mass="45705">MSSPSIKPILISNLHESYQANIIACAAISWAVGATFVALRFYTRGRLLQNVLGTEDWFILVALVFSGATCAGMIEQAVYGLGKHALDLDPALRMPMARAGWYTILWYMMALLFTKISILMLYIRILGYQHARYAAYAIMTIVILTNVWTFVTVMTSCIPLQAFWDPSIPDSYCRPASYWFANTGLHIGTDVLLYILPLPVIFNLQVKRRQKVALYSIFALGFFVCSISVVRLFELIEEYTHFDFTYDNVAISYLTVIEVNAAIACACMMTLKPLISKIFPRLFWGTSSRPDSPPKDVEAAAAAAAAAGGRPLTIGSKPSRAAQKRPSSSWTTRTLHERAHSDSPTLLGDGYDDLMSGLASPTDSEHKLLPLREPPAAHVMKRETDNMHPESDRGAETPLAELFARTQRVNY</sequence>
<gene>
    <name evidence="9" type="ORF">QBC46DRAFT_72177</name>
</gene>
<feature type="transmembrane region" description="Helical" evidence="7">
    <location>
        <begin position="57"/>
        <end position="79"/>
    </location>
</feature>
<feature type="transmembrane region" description="Helical" evidence="7">
    <location>
        <begin position="176"/>
        <end position="200"/>
    </location>
</feature>
<evidence type="ECO:0000313" key="10">
    <source>
        <dbReference type="Proteomes" id="UP001303473"/>
    </source>
</evidence>
<name>A0AAN6S748_9PEZI</name>
<keyword evidence="3 7" id="KW-1133">Transmembrane helix</keyword>
<reference evidence="10" key="1">
    <citation type="journal article" date="2023" name="Mol. Phylogenet. Evol.">
        <title>Genome-scale phylogeny and comparative genomics of the fungal order Sordariales.</title>
        <authorList>
            <person name="Hensen N."/>
            <person name="Bonometti L."/>
            <person name="Westerberg I."/>
            <person name="Brannstrom I.O."/>
            <person name="Guillou S."/>
            <person name="Cros-Aarteil S."/>
            <person name="Calhoun S."/>
            <person name="Haridas S."/>
            <person name="Kuo A."/>
            <person name="Mondo S."/>
            <person name="Pangilinan J."/>
            <person name="Riley R."/>
            <person name="LaButti K."/>
            <person name="Andreopoulos B."/>
            <person name="Lipzen A."/>
            <person name="Chen C."/>
            <person name="Yan M."/>
            <person name="Daum C."/>
            <person name="Ng V."/>
            <person name="Clum A."/>
            <person name="Steindorff A."/>
            <person name="Ohm R.A."/>
            <person name="Martin F."/>
            <person name="Silar P."/>
            <person name="Natvig D.O."/>
            <person name="Lalanne C."/>
            <person name="Gautier V."/>
            <person name="Ament-Velasquez S.L."/>
            <person name="Kruys A."/>
            <person name="Hutchinson M.I."/>
            <person name="Powell A.J."/>
            <person name="Barry K."/>
            <person name="Miller A.N."/>
            <person name="Grigoriev I.V."/>
            <person name="Debuchy R."/>
            <person name="Gladieux P."/>
            <person name="Hiltunen Thoren M."/>
            <person name="Johannesson H."/>
        </authorList>
    </citation>
    <scope>NUCLEOTIDE SEQUENCE [LARGE SCALE GENOMIC DNA]</scope>
    <source>
        <strain evidence="10">CBS 340.73</strain>
    </source>
</reference>
<feature type="transmembrane region" description="Helical" evidence="7">
    <location>
        <begin position="212"/>
        <end position="230"/>
    </location>
</feature>
<organism evidence="9 10">
    <name type="scientific">Diplogelasinospora grovesii</name>
    <dbReference type="NCBI Taxonomy" id="303347"/>
    <lineage>
        <taxon>Eukaryota</taxon>
        <taxon>Fungi</taxon>
        <taxon>Dikarya</taxon>
        <taxon>Ascomycota</taxon>
        <taxon>Pezizomycotina</taxon>
        <taxon>Sordariomycetes</taxon>
        <taxon>Sordariomycetidae</taxon>
        <taxon>Sordariales</taxon>
        <taxon>Diplogelasinosporaceae</taxon>
        <taxon>Diplogelasinospora</taxon>
    </lineage>
</organism>
<comment type="subcellular location">
    <subcellularLocation>
        <location evidence="1">Membrane</location>
        <topology evidence="1">Multi-pass membrane protein</topology>
    </subcellularLocation>
</comment>
<feature type="transmembrane region" description="Helical" evidence="7">
    <location>
        <begin position="135"/>
        <end position="164"/>
    </location>
</feature>
<dbReference type="PANTHER" id="PTHR33048">
    <property type="entry name" value="PTH11-LIKE INTEGRAL MEMBRANE PROTEIN (AFU_ORTHOLOGUE AFUA_5G11245)"/>
    <property type="match status" value="1"/>
</dbReference>
<protein>
    <recommendedName>
        <fullName evidence="8">Rhodopsin domain-containing protein</fullName>
    </recommendedName>
</protein>
<evidence type="ECO:0000259" key="8">
    <source>
        <dbReference type="Pfam" id="PF20684"/>
    </source>
</evidence>
<dbReference type="AlphaFoldDB" id="A0AAN6S748"/>
<feature type="transmembrane region" description="Helical" evidence="7">
    <location>
        <begin position="99"/>
        <end position="123"/>
    </location>
</feature>
<dbReference type="InterPro" id="IPR049326">
    <property type="entry name" value="Rhodopsin_dom_fungi"/>
</dbReference>
<evidence type="ECO:0000256" key="2">
    <source>
        <dbReference type="ARBA" id="ARBA00022692"/>
    </source>
</evidence>
<proteinExistence type="inferred from homology"/>
<accession>A0AAN6S748</accession>
<dbReference type="GO" id="GO:0016020">
    <property type="term" value="C:membrane"/>
    <property type="evidence" value="ECO:0007669"/>
    <property type="project" value="UniProtKB-SubCell"/>
</dbReference>
<evidence type="ECO:0000256" key="4">
    <source>
        <dbReference type="ARBA" id="ARBA00023136"/>
    </source>
</evidence>
<evidence type="ECO:0000256" key="6">
    <source>
        <dbReference type="SAM" id="MobiDB-lite"/>
    </source>
</evidence>
<dbReference type="EMBL" id="MU853773">
    <property type="protein sequence ID" value="KAK3942513.1"/>
    <property type="molecule type" value="Genomic_DNA"/>
</dbReference>
<feature type="transmembrane region" description="Helical" evidence="7">
    <location>
        <begin position="20"/>
        <end position="42"/>
    </location>
</feature>
<evidence type="ECO:0000256" key="3">
    <source>
        <dbReference type="ARBA" id="ARBA00022989"/>
    </source>
</evidence>
<dbReference type="Pfam" id="PF20684">
    <property type="entry name" value="Fung_rhodopsin"/>
    <property type="match status" value="1"/>
</dbReference>
<feature type="domain" description="Rhodopsin" evidence="8">
    <location>
        <begin position="39"/>
        <end position="277"/>
    </location>
</feature>
<evidence type="ECO:0000256" key="7">
    <source>
        <dbReference type="SAM" id="Phobius"/>
    </source>
</evidence>
<dbReference type="Proteomes" id="UP001303473">
    <property type="component" value="Unassembled WGS sequence"/>
</dbReference>
<keyword evidence="2 7" id="KW-0812">Transmembrane</keyword>
<dbReference type="PANTHER" id="PTHR33048:SF47">
    <property type="entry name" value="INTEGRAL MEMBRANE PROTEIN-RELATED"/>
    <property type="match status" value="1"/>
</dbReference>
<evidence type="ECO:0000313" key="9">
    <source>
        <dbReference type="EMBL" id="KAK3942513.1"/>
    </source>
</evidence>
<evidence type="ECO:0000256" key="1">
    <source>
        <dbReference type="ARBA" id="ARBA00004141"/>
    </source>
</evidence>